<feature type="region of interest" description="Disordered" evidence="1">
    <location>
        <begin position="15"/>
        <end position="191"/>
    </location>
</feature>
<feature type="compositionally biased region" description="Pro residues" evidence="1">
    <location>
        <begin position="70"/>
        <end position="170"/>
    </location>
</feature>
<proteinExistence type="predicted"/>
<feature type="compositionally biased region" description="Polar residues" evidence="1">
    <location>
        <begin position="280"/>
        <end position="292"/>
    </location>
</feature>
<dbReference type="AlphaFoldDB" id="A0A5C6N6Z4"/>
<protein>
    <submittedName>
        <fullName evidence="2">Uncharacterized protein</fullName>
    </submittedName>
</protein>
<accession>A0A5C6N6Z4</accession>
<dbReference type="Proteomes" id="UP000324091">
    <property type="component" value="Chromosome 4"/>
</dbReference>
<evidence type="ECO:0000313" key="2">
    <source>
        <dbReference type="EMBL" id="TWW62913.1"/>
    </source>
</evidence>
<sequence>MQAWMQSLKETADVRSNLRLSTGGEENTPDGSNSFYSIRPIDADDLEQEKSQWATDEPGPSTVLQTRLLTPPPGPEPGLLPTPPGLKPGLLPTPPGPEPGSLPTPPPGPDSVFFPTPPPGPDPSFFPTPPPGPDPVFFPAPPPGPDPGFFPAPPPGPDTVFFPSPPPEPEPLFSHTPPGPDTVFFPSPPPELSVPSEFDVRLTTISSPDIGQQTCRGSTEFDWQDNAELKRSWLPANSHRVMAEGGDSGVKTKGMVWSQGTPQAKFPLTGGGVDIPGSVSELQPSKAQNIQPMLNRGLEQRSKTKGDDQPAHPPGQQVGSKLTYAQVLMMPPHKRAPFPDRSPPSDPDLSPPYPEQDPQPAGTRRPTKLRYAWL</sequence>
<reference evidence="2 3" key="1">
    <citation type="submission" date="2019-04" db="EMBL/GenBank/DDBJ databases">
        <title>Chromosome genome assembly for Takifugu flavidus.</title>
        <authorList>
            <person name="Xiao S."/>
        </authorList>
    </citation>
    <scope>NUCLEOTIDE SEQUENCE [LARGE SCALE GENOMIC DNA]</scope>
    <source>
        <strain evidence="2">HTHZ2018</strain>
        <tissue evidence="2">Muscle</tissue>
    </source>
</reference>
<evidence type="ECO:0000313" key="3">
    <source>
        <dbReference type="Proteomes" id="UP000324091"/>
    </source>
</evidence>
<keyword evidence="3" id="KW-1185">Reference proteome</keyword>
<feature type="compositionally biased region" description="Pro residues" evidence="1">
    <location>
        <begin position="340"/>
        <end position="357"/>
    </location>
</feature>
<name>A0A5C6N6Z4_9TELE</name>
<feature type="compositionally biased region" description="Basic and acidic residues" evidence="1">
    <location>
        <begin position="298"/>
        <end position="310"/>
    </location>
</feature>
<dbReference type="EMBL" id="RHFK02000017">
    <property type="protein sequence ID" value="TWW62913.1"/>
    <property type="molecule type" value="Genomic_DNA"/>
</dbReference>
<feature type="region of interest" description="Disordered" evidence="1">
    <location>
        <begin position="269"/>
        <end position="374"/>
    </location>
</feature>
<comment type="caution">
    <text evidence="2">The sequence shown here is derived from an EMBL/GenBank/DDBJ whole genome shotgun (WGS) entry which is preliminary data.</text>
</comment>
<gene>
    <name evidence="2" type="ORF">D4764_04G0015600</name>
</gene>
<organism evidence="2 3">
    <name type="scientific">Takifugu flavidus</name>
    <name type="common">sansaifugu</name>
    <dbReference type="NCBI Taxonomy" id="433684"/>
    <lineage>
        <taxon>Eukaryota</taxon>
        <taxon>Metazoa</taxon>
        <taxon>Chordata</taxon>
        <taxon>Craniata</taxon>
        <taxon>Vertebrata</taxon>
        <taxon>Euteleostomi</taxon>
        <taxon>Actinopterygii</taxon>
        <taxon>Neopterygii</taxon>
        <taxon>Teleostei</taxon>
        <taxon>Neoteleostei</taxon>
        <taxon>Acanthomorphata</taxon>
        <taxon>Eupercaria</taxon>
        <taxon>Tetraodontiformes</taxon>
        <taxon>Tetradontoidea</taxon>
        <taxon>Tetraodontidae</taxon>
        <taxon>Takifugu</taxon>
    </lineage>
</organism>
<evidence type="ECO:0000256" key="1">
    <source>
        <dbReference type="SAM" id="MobiDB-lite"/>
    </source>
</evidence>